<evidence type="ECO:0008006" key="3">
    <source>
        <dbReference type="Google" id="ProtNLM"/>
    </source>
</evidence>
<dbReference type="EMBL" id="JAMGBE010000002">
    <property type="protein sequence ID" value="MCL6729799.1"/>
    <property type="molecule type" value="Genomic_DNA"/>
</dbReference>
<keyword evidence="2" id="KW-1185">Reference proteome</keyword>
<accession>A0ABT0S2C4</accession>
<proteinExistence type="predicted"/>
<gene>
    <name evidence="1" type="ORF">LZ538_06980</name>
</gene>
<name>A0ABT0S2C4_9SPHN</name>
<protein>
    <recommendedName>
        <fullName evidence="3">Myb-like domain-containing protein</fullName>
    </recommendedName>
</protein>
<dbReference type="RefSeq" id="WP_249831271.1">
    <property type="nucleotide sequence ID" value="NZ_JAMGBE010000002.1"/>
</dbReference>
<comment type="caution">
    <text evidence="1">The sequence shown here is derived from an EMBL/GenBank/DDBJ whole genome shotgun (WGS) entry which is preliminary data.</text>
</comment>
<dbReference type="Proteomes" id="UP001165342">
    <property type="component" value="Unassembled WGS sequence"/>
</dbReference>
<organism evidence="1 2">
    <name type="scientific">Sphingomonas hankyongi</name>
    <dbReference type="NCBI Taxonomy" id="2908209"/>
    <lineage>
        <taxon>Bacteria</taxon>
        <taxon>Pseudomonadati</taxon>
        <taxon>Pseudomonadota</taxon>
        <taxon>Alphaproteobacteria</taxon>
        <taxon>Sphingomonadales</taxon>
        <taxon>Sphingomonadaceae</taxon>
        <taxon>Sphingomonas</taxon>
    </lineage>
</organism>
<evidence type="ECO:0000313" key="1">
    <source>
        <dbReference type="EMBL" id="MCL6729799.1"/>
    </source>
</evidence>
<reference evidence="1" key="1">
    <citation type="submission" date="2022-05" db="EMBL/GenBank/DDBJ databases">
        <authorList>
            <person name="Jo J.-H."/>
            <person name="Im W.-T."/>
        </authorList>
    </citation>
    <scope>NUCLEOTIDE SEQUENCE</scope>
    <source>
        <strain evidence="1">SE220</strain>
    </source>
</reference>
<evidence type="ECO:0000313" key="2">
    <source>
        <dbReference type="Proteomes" id="UP001165342"/>
    </source>
</evidence>
<sequence>MVERLFSKPNYAARWTSEDYDLLDTALKDGRPIAEIAKAMGRSQEAVRCKLWQGGLLPPRKKKQVPVASA</sequence>